<dbReference type="OrthoDB" id="7062868at2"/>
<dbReference type="AlphaFoldDB" id="A0A239CYD4"/>
<dbReference type="SUPFAM" id="SSF88723">
    <property type="entry name" value="PIN domain-like"/>
    <property type="match status" value="1"/>
</dbReference>
<organism evidence="2 3">
    <name type="scientific">Granulicella rosea</name>
    <dbReference type="NCBI Taxonomy" id="474952"/>
    <lineage>
        <taxon>Bacteria</taxon>
        <taxon>Pseudomonadati</taxon>
        <taxon>Acidobacteriota</taxon>
        <taxon>Terriglobia</taxon>
        <taxon>Terriglobales</taxon>
        <taxon>Acidobacteriaceae</taxon>
        <taxon>Granulicella</taxon>
    </lineage>
</organism>
<dbReference type="RefSeq" id="WP_089406486.1">
    <property type="nucleotide sequence ID" value="NZ_FZOU01000001.1"/>
</dbReference>
<reference evidence="2 3" key="1">
    <citation type="submission" date="2017-06" db="EMBL/GenBank/DDBJ databases">
        <authorList>
            <person name="Kim H.J."/>
            <person name="Triplett B.A."/>
        </authorList>
    </citation>
    <scope>NUCLEOTIDE SEQUENCE [LARGE SCALE GENOMIC DNA]</scope>
    <source>
        <strain evidence="2 3">DSM 18704</strain>
    </source>
</reference>
<dbReference type="Gene3D" id="3.40.50.1010">
    <property type="entry name" value="5'-nuclease"/>
    <property type="match status" value="1"/>
</dbReference>
<dbReference type="Pfam" id="PF01850">
    <property type="entry name" value="PIN"/>
    <property type="match status" value="1"/>
</dbReference>
<dbReference type="Proteomes" id="UP000198356">
    <property type="component" value="Unassembled WGS sequence"/>
</dbReference>
<feature type="domain" description="PIN" evidence="1">
    <location>
        <begin position="6"/>
        <end position="139"/>
    </location>
</feature>
<sequence length="148" mass="17081">MARSLYLADTNILLRLVQQRHPEYAVVRDAVGRLRNRGIDLGYTLQNMAEFWNASTRPLSRNGFNLTLDETERNAREIERSFTFLPDTESVYTEWRRLVMQYRISGVQVHDARLAAAMYARGMTHVLTLNSSDFARFDGLTAIEPIQV</sequence>
<name>A0A239CYD4_9BACT</name>
<dbReference type="InterPro" id="IPR029060">
    <property type="entry name" value="PIN-like_dom_sf"/>
</dbReference>
<gene>
    <name evidence="2" type="ORF">SAMN05421770_101151</name>
</gene>
<evidence type="ECO:0000313" key="3">
    <source>
        <dbReference type="Proteomes" id="UP000198356"/>
    </source>
</evidence>
<keyword evidence="3" id="KW-1185">Reference proteome</keyword>
<dbReference type="InterPro" id="IPR002716">
    <property type="entry name" value="PIN_dom"/>
</dbReference>
<dbReference type="EMBL" id="FZOU01000001">
    <property type="protein sequence ID" value="SNS24363.1"/>
    <property type="molecule type" value="Genomic_DNA"/>
</dbReference>
<evidence type="ECO:0000313" key="2">
    <source>
        <dbReference type="EMBL" id="SNS24363.1"/>
    </source>
</evidence>
<protein>
    <submittedName>
        <fullName evidence="2">Predicted nucleic acid-binding protein, contains PIN domain</fullName>
    </submittedName>
</protein>
<proteinExistence type="predicted"/>
<accession>A0A239CYD4</accession>
<evidence type="ECO:0000259" key="1">
    <source>
        <dbReference type="Pfam" id="PF01850"/>
    </source>
</evidence>